<feature type="domain" description="BPL/LPL catalytic" evidence="5">
    <location>
        <begin position="29"/>
        <end position="205"/>
    </location>
</feature>
<organism evidence="6">
    <name type="scientific">mine drainage metagenome</name>
    <dbReference type="NCBI Taxonomy" id="410659"/>
    <lineage>
        <taxon>unclassified sequences</taxon>
        <taxon>metagenomes</taxon>
        <taxon>ecological metagenomes</taxon>
    </lineage>
</organism>
<comment type="pathway">
    <text evidence="1">Protein modification; protein lipoylation via endogenous pathway; protein N(6)-(lipoyl)lysine from octanoyl-[acyl-carrier-protein]: step 1/2.</text>
</comment>
<dbReference type="EC" id="2.3.1.181" evidence="2"/>
<dbReference type="Pfam" id="PF21948">
    <property type="entry name" value="LplA-B_cat"/>
    <property type="match status" value="1"/>
</dbReference>
<evidence type="ECO:0000256" key="3">
    <source>
        <dbReference type="ARBA" id="ARBA00022679"/>
    </source>
</evidence>
<comment type="caution">
    <text evidence="6">The sequence shown here is derived from an EMBL/GenBank/DDBJ whole genome shotgun (WGS) entry which is preliminary data.</text>
</comment>
<dbReference type="EMBL" id="AUZY01008039">
    <property type="protein sequence ID" value="EQD47590.1"/>
    <property type="molecule type" value="Genomic_DNA"/>
</dbReference>
<dbReference type="CDD" id="cd16444">
    <property type="entry name" value="LipB"/>
    <property type="match status" value="1"/>
</dbReference>
<dbReference type="SUPFAM" id="SSF55681">
    <property type="entry name" value="Class II aaRS and biotin synthetases"/>
    <property type="match status" value="1"/>
</dbReference>
<dbReference type="InterPro" id="IPR004143">
    <property type="entry name" value="BPL_LPL_catalytic"/>
</dbReference>
<keyword evidence="3" id="KW-0808">Transferase</keyword>
<proteinExistence type="inferred from homology"/>
<dbReference type="GO" id="GO:0016874">
    <property type="term" value="F:ligase activity"/>
    <property type="evidence" value="ECO:0007669"/>
    <property type="project" value="UniProtKB-KW"/>
</dbReference>
<dbReference type="NCBIfam" id="TIGR00214">
    <property type="entry name" value="lipB"/>
    <property type="match status" value="1"/>
</dbReference>
<dbReference type="InterPro" id="IPR000544">
    <property type="entry name" value="Octanoyltransferase"/>
</dbReference>
<dbReference type="PROSITE" id="PS01313">
    <property type="entry name" value="LIPB"/>
    <property type="match status" value="1"/>
</dbReference>
<dbReference type="PANTHER" id="PTHR10993:SF7">
    <property type="entry name" value="LIPOYLTRANSFERASE 2, MITOCHONDRIAL-RELATED"/>
    <property type="match status" value="1"/>
</dbReference>
<dbReference type="GO" id="GO:0033819">
    <property type="term" value="F:lipoyl(octanoyl) transferase activity"/>
    <property type="evidence" value="ECO:0007669"/>
    <property type="project" value="UniProtKB-EC"/>
</dbReference>
<dbReference type="InterPro" id="IPR045864">
    <property type="entry name" value="aa-tRNA-synth_II/BPL/LPL"/>
</dbReference>
<sequence length="221" mass="23813">MPAHVDWGRREYPASLEAMRRLRAERRRGTIGDTLILVEHPPVVTVGVEGDDGEAITSGLPVIRVERGGKSTYHGPGQLVGYPIVDLDARGRDVRRFVHKLEEMLVKSVAEFGIVAGHVSGRRGVWVEGERKIASIGIAVEQWVTFHGFALNVDVDLAPFSMFHPCGFDGRIMTSIARETGRPVSVEEAKGPVLRAWAATFGVGGMPVPSDVVSSAGAPAV</sequence>
<evidence type="ECO:0000256" key="4">
    <source>
        <dbReference type="ARBA" id="ARBA00023315"/>
    </source>
</evidence>
<protein>
    <recommendedName>
        <fullName evidence="2">lipoyl(octanoyl) transferase</fullName>
        <ecNumber evidence="2">2.3.1.181</ecNumber>
    </recommendedName>
</protein>
<dbReference type="InterPro" id="IPR020605">
    <property type="entry name" value="Octanoyltransferase_CS"/>
</dbReference>
<evidence type="ECO:0000259" key="5">
    <source>
        <dbReference type="PROSITE" id="PS51733"/>
    </source>
</evidence>
<evidence type="ECO:0000313" key="6">
    <source>
        <dbReference type="EMBL" id="EQD47590.1"/>
    </source>
</evidence>
<keyword evidence="6" id="KW-0436">Ligase</keyword>
<dbReference type="NCBIfam" id="NF010925">
    <property type="entry name" value="PRK14345.1"/>
    <property type="match status" value="1"/>
</dbReference>
<reference evidence="6" key="1">
    <citation type="submission" date="2013-08" db="EMBL/GenBank/DDBJ databases">
        <authorList>
            <person name="Mendez C."/>
            <person name="Richter M."/>
            <person name="Ferrer M."/>
            <person name="Sanchez J."/>
        </authorList>
    </citation>
    <scope>NUCLEOTIDE SEQUENCE</scope>
</reference>
<dbReference type="HAMAP" id="MF_00013">
    <property type="entry name" value="LipB"/>
    <property type="match status" value="1"/>
</dbReference>
<evidence type="ECO:0000256" key="2">
    <source>
        <dbReference type="ARBA" id="ARBA00012334"/>
    </source>
</evidence>
<dbReference type="PANTHER" id="PTHR10993">
    <property type="entry name" value="OCTANOYLTRANSFERASE"/>
    <property type="match status" value="1"/>
</dbReference>
<dbReference type="PIRSF" id="PIRSF016262">
    <property type="entry name" value="LPLase"/>
    <property type="match status" value="1"/>
</dbReference>
<reference evidence="6" key="2">
    <citation type="journal article" date="2014" name="ISME J.">
        <title>Microbial stratification in low pH oxic and suboxic macroscopic growths along an acid mine drainage.</title>
        <authorList>
            <person name="Mendez-Garcia C."/>
            <person name="Mesa V."/>
            <person name="Sprenger R.R."/>
            <person name="Richter M."/>
            <person name="Diez M.S."/>
            <person name="Solano J."/>
            <person name="Bargiela R."/>
            <person name="Golyshina O.V."/>
            <person name="Manteca A."/>
            <person name="Ramos J.L."/>
            <person name="Gallego J.R."/>
            <person name="Llorente I."/>
            <person name="Martins Dos Santos V.A."/>
            <person name="Jensen O.N."/>
            <person name="Pelaez A.I."/>
            <person name="Sanchez J."/>
            <person name="Ferrer M."/>
        </authorList>
    </citation>
    <scope>NUCLEOTIDE SEQUENCE</scope>
</reference>
<dbReference type="AlphaFoldDB" id="T1AZT3"/>
<dbReference type="PROSITE" id="PS51733">
    <property type="entry name" value="BPL_LPL_CATALYTIC"/>
    <property type="match status" value="1"/>
</dbReference>
<accession>T1AZT3</accession>
<dbReference type="GO" id="GO:0009249">
    <property type="term" value="P:protein lipoylation"/>
    <property type="evidence" value="ECO:0007669"/>
    <property type="project" value="InterPro"/>
</dbReference>
<name>T1AZT3_9ZZZZ</name>
<evidence type="ECO:0000256" key="1">
    <source>
        <dbReference type="ARBA" id="ARBA00004821"/>
    </source>
</evidence>
<keyword evidence="4" id="KW-0012">Acyltransferase</keyword>
<dbReference type="Gene3D" id="3.30.930.10">
    <property type="entry name" value="Bira Bifunctional Protein, Domain 2"/>
    <property type="match status" value="1"/>
</dbReference>
<gene>
    <name evidence="6" type="ORF">B1B_12276</name>
</gene>
<dbReference type="UniPathway" id="UPA00538">
    <property type="reaction ID" value="UER00592"/>
</dbReference>